<protein>
    <submittedName>
        <fullName evidence="1">Uncharacterized protein</fullName>
    </submittedName>
</protein>
<reference evidence="1 2" key="1">
    <citation type="journal article" date="2018" name="PLoS ONE">
        <title>The draft genome of Kipferlia bialata reveals reductive genome evolution in fornicate parasites.</title>
        <authorList>
            <person name="Tanifuji G."/>
            <person name="Takabayashi S."/>
            <person name="Kume K."/>
            <person name="Takagi M."/>
            <person name="Nakayama T."/>
            <person name="Kamikawa R."/>
            <person name="Inagaki Y."/>
            <person name="Hashimoto T."/>
        </authorList>
    </citation>
    <scope>NUCLEOTIDE SEQUENCE [LARGE SCALE GENOMIC DNA]</scope>
    <source>
        <strain evidence="1">NY0173</strain>
    </source>
</reference>
<comment type="caution">
    <text evidence="1">The sequence shown here is derived from an EMBL/GenBank/DDBJ whole genome shotgun (WGS) entry which is preliminary data.</text>
</comment>
<keyword evidence="2" id="KW-1185">Reference proteome</keyword>
<dbReference type="AlphaFoldDB" id="A0A391NWP3"/>
<dbReference type="Proteomes" id="UP000265618">
    <property type="component" value="Unassembled WGS sequence"/>
</dbReference>
<organism evidence="1 2">
    <name type="scientific">Kipferlia bialata</name>
    <dbReference type="NCBI Taxonomy" id="797122"/>
    <lineage>
        <taxon>Eukaryota</taxon>
        <taxon>Metamonada</taxon>
        <taxon>Carpediemonas-like organisms</taxon>
        <taxon>Kipferlia</taxon>
    </lineage>
</organism>
<accession>A0A391NWP3</accession>
<dbReference type="EMBL" id="BDIP01010972">
    <property type="protein sequence ID" value="GCA65397.1"/>
    <property type="molecule type" value="Genomic_DNA"/>
</dbReference>
<feature type="non-terminal residue" evidence="1">
    <location>
        <position position="1"/>
    </location>
</feature>
<sequence length="17" mass="1916">DCQNVPCINGDEHCIKK</sequence>
<gene>
    <name evidence="1" type="ORF">KIPB_017026</name>
</gene>
<evidence type="ECO:0000313" key="1">
    <source>
        <dbReference type="EMBL" id="GCA65397.1"/>
    </source>
</evidence>
<name>A0A391NWP3_9EUKA</name>
<proteinExistence type="predicted"/>
<evidence type="ECO:0000313" key="2">
    <source>
        <dbReference type="Proteomes" id="UP000265618"/>
    </source>
</evidence>